<comment type="caution">
    <text evidence="6">The sequence shown here is derived from an EMBL/GenBank/DDBJ whole genome shotgun (WGS) entry which is preliminary data.</text>
</comment>
<evidence type="ECO:0000256" key="4">
    <source>
        <dbReference type="ARBA" id="ARBA00047304"/>
    </source>
</evidence>
<organism evidence="6 7">
    <name type="scientific">Protea cynaroides</name>
    <dbReference type="NCBI Taxonomy" id="273540"/>
    <lineage>
        <taxon>Eukaryota</taxon>
        <taxon>Viridiplantae</taxon>
        <taxon>Streptophyta</taxon>
        <taxon>Embryophyta</taxon>
        <taxon>Tracheophyta</taxon>
        <taxon>Spermatophyta</taxon>
        <taxon>Magnoliopsida</taxon>
        <taxon>Proteales</taxon>
        <taxon>Proteaceae</taxon>
        <taxon>Protea</taxon>
    </lineage>
</organism>
<dbReference type="GO" id="GO:0007165">
    <property type="term" value="P:signal transduction"/>
    <property type="evidence" value="ECO:0007669"/>
    <property type="project" value="InterPro"/>
</dbReference>
<dbReference type="Gene3D" id="3.40.50.10140">
    <property type="entry name" value="Toll/interleukin-1 receptor homology (TIR) domain"/>
    <property type="match status" value="1"/>
</dbReference>
<evidence type="ECO:0000256" key="2">
    <source>
        <dbReference type="ARBA" id="ARBA00022801"/>
    </source>
</evidence>
<keyword evidence="2" id="KW-0378">Hydrolase</keyword>
<dbReference type="GO" id="GO:0061809">
    <property type="term" value="F:NAD+ nucleosidase activity, cyclic ADP-ribose generating"/>
    <property type="evidence" value="ECO:0007669"/>
    <property type="project" value="UniProtKB-EC"/>
</dbReference>
<reference evidence="6" key="1">
    <citation type="journal article" date="2023" name="Plant J.">
        <title>The genome of the king protea, Protea cynaroides.</title>
        <authorList>
            <person name="Chang J."/>
            <person name="Duong T.A."/>
            <person name="Schoeman C."/>
            <person name="Ma X."/>
            <person name="Roodt D."/>
            <person name="Barker N."/>
            <person name="Li Z."/>
            <person name="Van de Peer Y."/>
            <person name="Mizrachi E."/>
        </authorList>
    </citation>
    <scope>NUCLEOTIDE SEQUENCE</scope>
    <source>
        <tissue evidence="6">Young leaves</tissue>
    </source>
</reference>
<evidence type="ECO:0000256" key="3">
    <source>
        <dbReference type="ARBA" id="ARBA00023027"/>
    </source>
</evidence>
<dbReference type="PROSITE" id="PS50104">
    <property type="entry name" value="TIR"/>
    <property type="match status" value="1"/>
</dbReference>
<evidence type="ECO:0000256" key="1">
    <source>
        <dbReference type="ARBA" id="ARBA00011982"/>
    </source>
</evidence>
<dbReference type="EC" id="3.2.2.6" evidence="1"/>
<evidence type="ECO:0000313" key="7">
    <source>
        <dbReference type="Proteomes" id="UP001141806"/>
    </source>
</evidence>
<evidence type="ECO:0000313" key="6">
    <source>
        <dbReference type="EMBL" id="KAJ4976778.1"/>
    </source>
</evidence>
<name>A0A9Q0KTY6_9MAGN</name>
<dbReference type="AlphaFoldDB" id="A0A9Q0KTY6"/>
<evidence type="ECO:0000259" key="5">
    <source>
        <dbReference type="PROSITE" id="PS50104"/>
    </source>
</evidence>
<comment type="catalytic activity">
    <reaction evidence="4">
        <text>NAD(+) + H2O = ADP-D-ribose + nicotinamide + H(+)</text>
        <dbReference type="Rhea" id="RHEA:16301"/>
        <dbReference type="ChEBI" id="CHEBI:15377"/>
        <dbReference type="ChEBI" id="CHEBI:15378"/>
        <dbReference type="ChEBI" id="CHEBI:17154"/>
        <dbReference type="ChEBI" id="CHEBI:57540"/>
        <dbReference type="ChEBI" id="CHEBI:57967"/>
        <dbReference type="EC" id="3.2.2.6"/>
    </reaction>
    <physiologicalReaction direction="left-to-right" evidence="4">
        <dbReference type="Rhea" id="RHEA:16302"/>
    </physiologicalReaction>
</comment>
<dbReference type="OrthoDB" id="6078042at2759"/>
<gene>
    <name evidence="6" type="ORF">NE237_001884</name>
</gene>
<dbReference type="PANTHER" id="PTHR32009">
    <property type="entry name" value="TMV RESISTANCE PROTEIN N-LIKE"/>
    <property type="match status" value="1"/>
</dbReference>
<dbReference type="EMBL" id="JAMYWD010000003">
    <property type="protein sequence ID" value="KAJ4976778.1"/>
    <property type="molecule type" value="Genomic_DNA"/>
</dbReference>
<dbReference type="PANTHER" id="PTHR32009:SF39">
    <property type="entry name" value="TIR DOMAIN-CONTAINING PROTEIN"/>
    <property type="match status" value="1"/>
</dbReference>
<keyword evidence="7" id="KW-1185">Reference proteome</keyword>
<dbReference type="SMART" id="SM00255">
    <property type="entry name" value="TIR"/>
    <property type="match status" value="1"/>
</dbReference>
<sequence length="151" mass="16925">MVALDSASSSSCALQLDLLLYDVFLNFRGKDTHNNFIGFLHTALKNSGINVSVDSEKLWIGEAICPALRRAIEGFKILIPVFSKGYANNKWCLWEVAQIVQCHRSKGQLVCPYSSTLIHRMFGIGPENLGQHFGNIRRISRLISCRVGRML</sequence>
<feature type="domain" description="TIR" evidence="5">
    <location>
        <begin position="19"/>
        <end position="151"/>
    </location>
</feature>
<accession>A0A9Q0KTY6</accession>
<dbReference type="Proteomes" id="UP001141806">
    <property type="component" value="Unassembled WGS sequence"/>
</dbReference>
<protein>
    <recommendedName>
        <fullName evidence="1">ADP-ribosyl cyclase/cyclic ADP-ribose hydrolase</fullName>
        <ecNumber evidence="1">3.2.2.6</ecNumber>
    </recommendedName>
</protein>
<dbReference type="SUPFAM" id="SSF52200">
    <property type="entry name" value="Toll/Interleukin receptor TIR domain"/>
    <property type="match status" value="1"/>
</dbReference>
<keyword evidence="3" id="KW-0520">NAD</keyword>
<proteinExistence type="predicted"/>
<dbReference type="InterPro" id="IPR000157">
    <property type="entry name" value="TIR_dom"/>
</dbReference>
<dbReference type="Pfam" id="PF01582">
    <property type="entry name" value="TIR"/>
    <property type="match status" value="1"/>
</dbReference>
<dbReference type="InterPro" id="IPR035897">
    <property type="entry name" value="Toll_tir_struct_dom_sf"/>
</dbReference>